<evidence type="ECO:0000256" key="1">
    <source>
        <dbReference type="ARBA" id="ARBA00022460"/>
    </source>
</evidence>
<evidence type="ECO:0000256" key="2">
    <source>
        <dbReference type="PROSITE-ProRule" id="PRU00497"/>
    </source>
</evidence>
<evidence type="ECO:0000313" key="4">
    <source>
        <dbReference type="EMBL" id="MPC52101.1"/>
    </source>
</evidence>
<dbReference type="PANTHER" id="PTHR12236:SF79">
    <property type="entry name" value="CUTICULAR PROTEIN 50CB-RELATED"/>
    <property type="match status" value="1"/>
</dbReference>
<reference evidence="4 5" key="1">
    <citation type="submission" date="2019-05" db="EMBL/GenBank/DDBJ databases">
        <title>Another draft genome of Portunus trituberculatus and its Hox gene families provides insights of decapod evolution.</title>
        <authorList>
            <person name="Jeong J.-H."/>
            <person name="Song I."/>
            <person name="Kim S."/>
            <person name="Choi T."/>
            <person name="Kim D."/>
            <person name="Ryu S."/>
            <person name="Kim W."/>
        </authorList>
    </citation>
    <scope>NUCLEOTIDE SEQUENCE [LARGE SCALE GENOMIC DNA]</scope>
    <source>
        <tissue evidence="4">Muscle</tissue>
    </source>
</reference>
<feature type="region of interest" description="Disordered" evidence="3">
    <location>
        <begin position="250"/>
        <end position="306"/>
    </location>
</feature>
<feature type="compositionally biased region" description="Low complexity" evidence="3">
    <location>
        <begin position="259"/>
        <end position="275"/>
    </location>
</feature>
<dbReference type="EMBL" id="VSRR010010621">
    <property type="protein sequence ID" value="MPC52101.1"/>
    <property type="molecule type" value="Genomic_DNA"/>
</dbReference>
<protein>
    <submittedName>
        <fullName evidence="4">Pro-resilin</fullName>
    </submittedName>
</protein>
<feature type="compositionally biased region" description="Pro residues" evidence="3">
    <location>
        <begin position="144"/>
        <end position="159"/>
    </location>
</feature>
<dbReference type="GO" id="GO:0042302">
    <property type="term" value="F:structural constituent of cuticle"/>
    <property type="evidence" value="ECO:0007669"/>
    <property type="project" value="UniProtKB-UniRule"/>
</dbReference>
<feature type="compositionally biased region" description="Low complexity" evidence="3">
    <location>
        <begin position="54"/>
        <end position="71"/>
    </location>
</feature>
<dbReference type="PANTHER" id="PTHR12236">
    <property type="entry name" value="STRUCTURAL CONTITUENT OF CUTICLE"/>
    <property type="match status" value="1"/>
</dbReference>
<dbReference type="OrthoDB" id="6748312at2759"/>
<dbReference type="AlphaFoldDB" id="A0A5B7FX59"/>
<feature type="region of interest" description="Disordered" evidence="3">
    <location>
        <begin position="54"/>
        <end position="182"/>
    </location>
</feature>
<proteinExistence type="predicted"/>
<dbReference type="GO" id="GO:0031012">
    <property type="term" value="C:extracellular matrix"/>
    <property type="evidence" value="ECO:0007669"/>
    <property type="project" value="TreeGrafter"/>
</dbReference>
<accession>A0A5B7FX59</accession>
<keyword evidence="1 2" id="KW-0193">Cuticle</keyword>
<dbReference type="InterPro" id="IPR051217">
    <property type="entry name" value="Insect_Cuticle_Struc_Prot"/>
</dbReference>
<organism evidence="4 5">
    <name type="scientific">Portunus trituberculatus</name>
    <name type="common">Swimming crab</name>
    <name type="synonym">Neptunus trituberculatus</name>
    <dbReference type="NCBI Taxonomy" id="210409"/>
    <lineage>
        <taxon>Eukaryota</taxon>
        <taxon>Metazoa</taxon>
        <taxon>Ecdysozoa</taxon>
        <taxon>Arthropoda</taxon>
        <taxon>Crustacea</taxon>
        <taxon>Multicrustacea</taxon>
        <taxon>Malacostraca</taxon>
        <taxon>Eumalacostraca</taxon>
        <taxon>Eucarida</taxon>
        <taxon>Decapoda</taxon>
        <taxon>Pleocyemata</taxon>
        <taxon>Brachyura</taxon>
        <taxon>Eubrachyura</taxon>
        <taxon>Portunoidea</taxon>
        <taxon>Portunidae</taxon>
        <taxon>Portuninae</taxon>
        <taxon>Portunus</taxon>
    </lineage>
</organism>
<comment type="caution">
    <text evidence="4">The sequence shown here is derived from an EMBL/GenBank/DDBJ whole genome shotgun (WGS) entry which is preliminary data.</text>
</comment>
<gene>
    <name evidence="4" type="primary">resilin_23</name>
    <name evidence="4" type="ORF">E2C01_045961</name>
</gene>
<feature type="compositionally biased region" description="Pro residues" evidence="3">
    <location>
        <begin position="279"/>
        <end position="306"/>
    </location>
</feature>
<dbReference type="PROSITE" id="PS51155">
    <property type="entry name" value="CHIT_BIND_RR_2"/>
    <property type="match status" value="1"/>
</dbReference>
<sequence>MDSATVRPQHLEHHVLPQGTAFHLRGDSILSYHAARDAHHSDSPLFSPFTRLSPPSLSWQPPSPSRSTPPTHHIMLLPNHSHSLHITHQPMVHPNHPPTLPVPQHPPMPHPLNQPMPQPQYPPMPQPQDPPMPHPQNPAMAHPSHPPTLPPPTYTPRPPTLTYTPPQPHSYAPSPKYGNPEPPKKPVYNFEWAVKDDYAGLHFGQNEKRDGYNTDGTYHVLLPDGRVQKVEYKVEKGSGYIATVEYETKHDHKGYGKHTTTYAPYTPRAYTPSTYGPSTRPPYVPSTYAPPPPPGYAPPPKGSHHH</sequence>
<feature type="compositionally biased region" description="Pro residues" evidence="3">
    <location>
        <begin position="95"/>
        <end position="136"/>
    </location>
</feature>
<dbReference type="GO" id="GO:0005615">
    <property type="term" value="C:extracellular space"/>
    <property type="evidence" value="ECO:0007669"/>
    <property type="project" value="TreeGrafter"/>
</dbReference>
<evidence type="ECO:0000313" key="5">
    <source>
        <dbReference type="Proteomes" id="UP000324222"/>
    </source>
</evidence>
<dbReference type="InterPro" id="IPR000618">
    <property type="entry name" value="Insect_cuticle"/>
</dbReference>
<keyword evidence="5" id="KW-1185">Reference proteome</keyword>
<dbReference type="Pfam" id="PF00379">
    <property type="entry name" value="Chitin_bind_4"/>
    <property type="match status" value="1"/>
</dbReference>
<dbReference type="Proteomes" id="UP000324222">
    <property type="component" value="Unassembled WGS sequence"/>
</dbReference>
<evidence type="ECO:0000256" key="3">
    <source>
        <dbReference type="SAM" id="MobiDB-lite"/>
    </source>
</evidence>
<name>A0A5B7FX59_PORTR</name>